<dbReference type="Proteomes" id="UP000241048">
    <property type="component" value="Unassembled WGS sequence"/>
</dbReference>
<dbReference type="InterPro" id="IPR015867">
    <property type="entry name" value="N-reg_PII/ATP_PRibTrfase_C"/>
</dbReference>
<accession>A0A2T3FPX0</accession>
<dbReference type="InterPro" id="IPR011322">
    <property type="entry name" value="N-reg_PII-like_a/b"/>
</dbReference>
<reference evidence="1 2" key="1">
    <citation type="submission" date="2018-03" db="EMBL/GenBank/DDBJ databases">
        <title>Lachnoclostridium SNUG30386 gen.nov., sp.nov., isolated from human faeces.</title>
        <authorList>
            <person name="Seo B."/>
            <person name="Jeon K."/>
            <person name="Ko G."/>
        </authorList>
    </citation>
    <scope>NUCLEOTIDE SEQUENCE [LARGE SCALE GENOMIC DNA]</scope>
    <source>
        <strain evidence="1 2">SNUG30386</strain>
    </source>
</reference>
<dbReference type="SUPFAM" id="SSF54913">
    <property type="entry name" value="GlnB-like"/>
    <property type="match status" value="1"/>
</dbReference>
<name>A0A2T3FPX0_9CLOT</name>
<sequence length="111" mass="12272">MKMIIAIIGSEDADDLVYELNQHSFFVTKLSTMGGFLKKKSTTLMLGVEDERVEDAISIIKKMSGAREQLVYTPPTMAGNCCPTVNMTVPMNMKVGGATVFVINVEEFQKF</sequence>
<evidence type="ECO:0000313" key="2">
    <source>
        <dbReference type="Proteomes" id="UP000241048"/>
    </source>
</evidence>
<dbReference type="InterPro" id="IPR010375">
    <property type="entry name" value="CdAMP_rec"/>
</dbReference>
<dbReference type="RefSeq" id="WP_022358984.1">
    <property type="nucleotide sequence ID" value="NZ_CAUWBW010000024.1"/>
</dbReference>
<dbReference type="PANTHER" id="PTHR38456:SF1">
    <property type="entry name" value="CYCLIC DI-AMP RECEPTOR A"/>
    <property type="match status" value="1"/>
</dbReference>
<keyword evidence="2" id="KW-1185">Reference proteome</keyword>
<evidence type="ECO:0000313" key="1">
    <source>
        <dbReference type="EMBL" id="PST37322.1"/>
    </source>
</evidence>
<dbReference type="EMBL" id="PYLO01000002">
    <property type="protein sequence ID" value="PST37322.1"/>
    <property type="molecule type" value="Genomic_DNA"/>
</dbReference>
<gene>
    <name evidence="1" type="ORF">C7U56_05165</name>
</gene>
<protein>
    <submittedName>
        <fullName evidence="1">Transcriptional regulator</fullName>
    </submittedName>
</protein>
<comment type="caution">
    <text evidence="1">The sequence shown here is derived from an EMBL/GenBank/DDBJ whole genome shotgun (WGS) entry which is preliminary data.</text>
</comment>
<proteinExistence type="predicted"/>
<dbReference type="Gene3D" id="3.30.70.120">
    <property type="match status" value="1"/>
</dbReference>
<dbReference type="GeneID" id="79840863"/>
<organism evidence="1 2">
    <name type="scientific">Clostridium fessum</name>
    <dbReference type="NCBI Taxonomy" id="2126740"/>
    <lineage>
        <taxon>Bacteria</taxon>
        <taxon>Bacillati</taxon>
        <taxon>Bacillota</taxon>
        <taxon>Clostridia</taxon>
        <taxon>Eubacteriales</taxon>
        <taxon>Clostridiaceae</taxon>
        <taxon>Clostridium</taxon>
    </lineage>
</organism>
<dbReference type="Pfam" id="PF06153">
    <property type="entry name" value="CdAMP_rec"/>
    <property type="match status" value="1"/>
</dbReference>
<dbReference type="PANTHER" id="PTHR38456">
    <property type="entry name" value="CYCLIC DI-AMP RECEPTOR A"/>
    <property type="match status" value="1"/>
</dbReference>
<dbReference type="AlphaFoldDB" id="A0A2T3FPX0"/>